<accession>A0AB40BV87</accession>
<keyword evidence="2" id="KW-1185">Reference proteome</keyword>
<dbReference type="GeneID" id="120266583"/>
<protein>
    <submittedName>
        <fullName evidence="3">Uncharacterized protein LOC120266583</fullName>
    </submittedName>
</protein>
<gene>
    <name evidence="3" type="primary">LOC120266583</name>
</gene>
<organism evidence="2 3">
    <name type="scientific">Dioscorea cayennensis subsp. rotundata</name>
    <name type="common">White Guinea yam</name>
    <name type="synonym">Dioscorea rotundata</name>
    <dbReference type="NCBI Taxonomy" id="55577"/>
    <lineage>
        <taxon>Eukaryota</taxon>
        <taxon>Viridiplantae</taxon>
        <taxon>Streptophyta</taxon>
        <taxon>Embryophyta</taxon>
        <taxon>Tracheophyta</taxon>
        <taxon>Spermatophyta</taxon>
        <taxon>Magnoliopsida</taxon>
        <taxon>Liliopsida</taxon>
        <taxon>Dioscoreales</taxon>
        <taxon>Dioscoreaceae</taxon>
        <taxon>Dioscorea</taxon>
    </lineage>
</organism>
<dbReference type="RefSeq" id="XP_039130158.1">
    <property type="nucleotide sequence ID" value="XM_039274224.1"/>
</dbReference>
<dbReference type="Proteomes" id="UP001515500">
    <property type="component" value="Chromosome 8"/>
</dbReference>
<dbReference type="PANTHER" id="PTHR35131:SF1">
    <property type="entry name" value="EXPRESSED PROTEIN"/>
    <property type="match status" value="1"/>
</dbReference>
<evidence type="ECO:0000313" key="3">
    <source>
        <dbReference type="RefSeq" id="XP_039130158.1"/>
    </source>
</evidence>
<feature type="compositionally biased region" description="Low complexity" evidence="1">
    <location>
        <begin position="50"/>
        <end position="60"/>
    </location>
</feature>
<proteinExistence type="predicted"/>
<sequence>MAATSSPVEIGARGTIAFLVSKEIEYFQKQKHGINHQEGSHKQKTVIEEGASTSGSSIATKSKKKKASVSKAFLPSICSAVDINNSAVRVERIVGISNNNRMRSDGNKLPQI</sequence>
<evidence type="ECO:0000313" key="2">
    <source>
        <dbReference type="Proteomes" id="UP001515500"/>
    </source>
</evidence>
<evidence type="ECO:0000256" key="1">
    <source>
        <dbReference type="SAM" id="MobiDB-lite"/>
    </source>
</evidence>
<name>A0AB40BV87_DIOCR</name>
<dbReference type="AlphaFoldDB" id="A0AB40BV87"/>
<dbReference type="PANTHER" id="PTHR35131">
    <property type="entry name" value="EXPRESSED PROTEIN"/>
    <property type="match status" value="1"/>
</dbReference>
<feature type="compositionally biased region" description="Basic and acidic residues" evidence="1">
    <location>
        <begin position="38"/>
        <end position="47"/>
    </location>
</feature>
<reference evidence="3" key="1">
    <citation type="submission" date="2025-08" db="UniProtKB">
        <authorList>
            <consortium name="RefSeq"/>
        </authorList>
    </citation>
    <scope>IDENTIFICATION</scope>
</reference>
<feature type="region of interest" description="Disordered" evidence="1">
    <location>
        <begin position="31"/>
        <end position="62"/>
    </location>
</feature>